<dbReference type="GO" id="GO:0005886">
    <property type="term" value="C:plasma membrane"/>
    <property type="evidence" value="ECO:0007669"/>
    <property type="project" value="UniProtKB-SubCell"/>
</dbReference>
<evidence type="ECO:0000256" key="5">
    <source>
        <dbReference type="ARBA" id="ARBA00022519"/>
    </source>
</evidence>
<evidence type="ECO:0000313" key="14">
    <source>
        <dbReference type="Proteomes" id="UP000192342"/>
    </source>
</evidence>
<dbReference type="RefSeq" id="WP_083562448.1">
    <property type="nucleotide sequence ID" value="NZ_AQQV01000003.1"/>
</dbReference>
<dbReference type="OrthoDB" id="6120808at2"/>
<reference evidence="13 14" key="1">
    <citation type="submission" date="2013-04" db="EMBL/GenBank/DDBJ databases">
        <title>Oceanococcus atlanticus 22II-S10r2 Genome Sequencing.</title>
        <authorList>
            <person name="Lai Q."/>
            <person name="Li G."/>
            <person name="Shao Z."/>
        </authorList>
    </citation>
    <scope>NUCLEOTIDE SEQUENCE [LARGE SCALE GENOMIC DNA]</scope>
    <source>
        <strain evidence="13 14">22II-S10r2</strain>
    </source>
</reference>
<evidence type="ECO:0000256" key="1">
    <source>
        <dbReference type="ARBA" id="ARBA00004377"/>
    </source>
</evidence>
<dbReference type="SUPFAM" id="SSF103054">
    <property type="entry name" value="General secretion pathway protein M, EpsM"/>
    <property type="match status" value="1"/>
</dbReference>
<feature type="compositionally biased region" description="Polar residues" evidence="11">
    <location>
        <begin position="67"/>
        <end position="81"/>
    </location>
</feature>
<keyword evidence="3 10" id="KW-0813">Transport</keyword>
<keyword evidence="5 10" id="KW-0997">Cell inner membrane</keyword>
<feature type="region of interest" description="Disordered" evidence="11">
    <location>
        <begin position="67"/>
        <end position="97"/>
    </location>
</feature>
<comment type="subcellular location">
    <subcellularLocation>
        <location evidence="1">Cell inner membrane</location>
        <topology evidence="1">Single-pass membrane protein</topology>
    </subcellularLocation>
</comment>
<dbReference type="Proteomes" id="UP000192342">
    <property type="component" value="Unassembled WGS sequence"/>
</dbReference>
<sequence length="162" mass="17966">MREWFDNLAPRERWIVSAGGVVFALMMYFLLVWDPLSQKAARLHNDLADARDLVSFMQSTRQQVAQLGGQNAGAPQSSGRSLLSDVDSSSKRNGLGDKIKRIQPEGQTSVRVWIEGVPFEQLLRWMDQLQNQLGIVLSDGSLDRDDIAGTVKARLTLVRGGA</sequence>
<keyword evidence="4 10" id="KW-1003">Cell membrane</keyword>
<keyword evidence="14" id="KW-1185">Reference proteome</keyword>
<evidence type="ECO:0000256" key="4">
    <source>
        <dbReference type="ARBA" id="ARBA00022475"/>
    </source>
</evidence>
<dbReference type="EMBL" id="AQQV01000003">
    <property type="protein sequence ID" value="ORE86243.1"/>
    <property type="molecule type" value="Genomic_DNA"/>
</dbReference>
<dbReference type="GO" id="GO:0015628">
    <property type="term" value="P:protein secretion by the type II secretion system"/>
    <property type="evidence" value="ECO:0007669"/>
    <property type="project" value="InterPro"/>
</dbReference>
<dbReference type="InterPro" id="IPR007690">
    <property type="entry name" value="T2SS_GspM"/>
</dbReference>
<dbReference type="Pfam" id="PF04612">
    <property type="entry name" value="T2SSM"/>
    <property type="match status" value="1"/>
</dbReference>
<keyword evidence="7 10" id="KW-0653">Protein transport</keyword>
<evidence type="ECO:0000256" key="3">
    <source>
        <dbReference type="ARBA" id="ARBA00022448"/>
    </source>
</evidence>
<accession>A0A1Y1SCF9</accession>
<name>A0A1Y1SCF9_9GAMM</name>
<organism evidence="13 14">
    <name type="scientific">Oceanococcus atlanticus</name>
    <dbReference type="NCBI Taxonomy" id="1317117"/>
    <lineage>
        <taxon>Bacteria</taxon>
        <taxon>Pseudomonadati</taxon>
        <taxon>Pseudomonadota</taxon>
        <taxon>Gammaproteobacteria</taxon>
        <taxon>Chromatiales</taxon>
        <taxon>Oceanococcaceae</taxon>
        <taxon>Oceanococcus</taxon>
    </lineage>
</organism>
<proteinExistence type="inferred from homology"/>
<evidence type="ECO:0000256" key="12">
    <source>
        <dbReference type="SAM" id="Phobius"/>
    </source>
</evidence>
<keyword evidence="9 10" id="KW-0472">Membrane</keyword>
<evidence type="ECO:0000256" key="7">
    <source>
        <dbReference type="ARBA" id="ARBA00022927"/>
    </source>
</evidence>
<evidence type="ECO:0000256" key="8">
    <source>
        <dbReference type="ARBA" id="ARBA00022989"/>
    </source>
</evidence>
<gene>
    <name evidence="13" type="ORF">ATO7_13138</name>
</gene>
<evidence type="ECO:0000256" key="9">
    <source>
        <dbReference type="ARBA" id="ARBA00023136"/>
    </source>
</evidence>
<keyword evidence="6 12" id="KW-0812">Transmembrane</keyword>
<protein>
    <recommendedName>
        <fullName evidence="10">Type II secretion system protein M</fullName>
        <shortName evidence="10">T2SS protein M</shortName>
    </recommendedName>
    <alternativeName>
        <fullName evidence="10">General secretion pathway protein M</fullName>
    </alternativeName>
</protein>
<comment type="function">
    <text evidence="10">Inner membrane component of the type II secretion system required for the energy-dependent secretion of extracellular factors such as proteases and toxins from the periplasm.</text>
</comment>
<evidence type="ECO:0000256" key="11">
    <source>
        <dbReference type="SAM" id="MobiDB-lite"/>
    </source>
</evidence>
<feature type="compositionally biased region" description="Basic and acidic residues" evidence="11">
    <location>
        <begin position="88"/>
        <end position="97"/>
    </location>
</feature>
<evidence type="ECO:0000256" key="2">
    <source>
        <dbReference type="ARBA" id="ARBA00010637"/>
    </source>
</evidence>
<dbReference type="Gene3D" id="3.30.1360.100">
    <property type="entry name" value="General secretion pathway protein M, EpsM"/>
    <property type="match status" value="1"/>
</dbReference>
<dbReference type="AlphaFoldDB" id="A0A1Y1SCF9"/>
<dbReference type="PIRSF" id="PIRSF006291">
    <property type="entry name" value="GspM"/>
    <property type="match status" value="1"/>
</dbReference>
<feature type="transmembrane region" description="Helical" evidence="12">
    <location>
        <begin position="14"/>
        <end position="33"/>
    </location>
</feature>
<keyword evidence="8 12" id="KW-1133">Transmembrane helix</keyword>
<comment type="similarity">
    <text evidence="2 10">Belongs to the GSP M family.</text>
</comment>
<dbReference type="InterPro" id="IPR023229">
    <property type="entry name" value="T2SS_M_periplasmic_sf"/>
</dbReference>
<evidence type="ECO:0000256" key="10">
    <source>
        <dbReference type="PIRNR" id="PIRNR006291"/>
    </source>
</evidence>
<evidence type="ECO:0000313" key="13">
    <source>
        <dbReference type="EMBL" id="ORE86243.1"/>
    </source>
</evidence>
<dbReference type="GO" id="GO:0015627">
    <property type="term" value="C:type II protein secretion system complex"/>
    <property type="evidence" value="ECO:0007669"/>
    <property type="project" value="InterPro"/>
</dbReference>
<dbReference type="STRING" id="1317117.ATO7_13138"/>
<comment type="caution">
    <text evidence="13">The sequence shown here is derived from an EMBL/GenBank/DDBJ whole genome shotgun (WGS) entry which is preliminary data.</text>
</comment>
<evidence type="ECO:0000256" key="6">
    <source>
        <dbReference type="ARBA" id="ARBA00022692"/>
    </source>
</evidence>